<dbReference type="Proteomes" id="UP000290958">
    <property type="component" value="Unassembled WGS sequence"/>
</dbReference>
<dbReference type="OrthoDB" id="7390129at2"/>
<dbReference type="EMBL" id="SBKP01000012">
    <property type="protein sequence ID" value="RXR27574.1"/>
    <property type="molecule type" value="Genomic_DNA"/>
</dbReference>
<keyword evidence="2" id="KW-1185">Reference proteome</keyword>
<comment type="caution">
    <text evidence="1">The sequence shown here is derived from an EMBL/GenBank/DDBJ whole genome shotgun (WGS) entry which is preliminary data.</text>
</comment>
<dbReference type="SUPFAM" id="SSF48452">
    <property type="entry name" value="TPR-like"/>
    <property type="match status" value="1"/>
</dbReference>
<dbReference type="InterPro" id="IPR011990">
    <property type="entry name" value="TPR-like_helical_dom_sf"/>
</dbReference>
<gene>
    <name evidence="1" type="ORF">EQG66_11905</name>
</gene>
<accession>A0A4Q1KF48</accession>
<evidence type="ECO:0000313" key="1">
    <source>
        <dbReference type="EMBL" id="RXR27574.1"/>
    </source>
</evidence>
<dbReference type="AlphaFoldDB" id="A0A4Q1KF48"/>
<protein>
    <submittedName>
        <fullName evidence="1">Cytochrome C biosynthesis protein</fullName>
    </submittedName>
</protein>
<reference evidence="2" key="1">
    <citation type="submission" date="2019-01" db="EMBL/GenBank/DDBJ databases">
        <title>Cytophagaceae bacterium strain CAR-16.</title>
        <authorList>
            <person name="Chen W.-M."/>
        </authorList>
    </citation>
    <scope>NUCLEOTIDE SEQUENCE [LARGE SCALE GENOMIC DNA]</scope>
    <source>
        <strain evidence="2">CHR27</strain>
    </source>
</reference>
<dbReference type="Gene3D" id="1.25.40.10">
    <property type="entry name" value="Tetratricopeptide repeat domain"/>
    <property type="match status" value="1"/>
</dbReference>
<organism evidence="1 2">
    <name type="scientific">Sphingobium fluviale</name>
    <dbReference type="NCBI Taxonomy" id="2506423"/>
    <lineage>
        <taxon>Bacteria</taxon>
        <taxon>Pseudomonadati</taxon>
        <taxon>Pseudomonadota</taxon>
        <taxon>Alphaproteobacteria</taxon>
        <taxon>Sphingomonadales</taxon>
        <taxon>Sphingomonadaceae</taxon>
        <taxon>Sphingobium</taxon>
    </lineage>
</organism>
<proteinExistence type="predicted"/>
<evidence type="ECO:0000313" key="2">
    <source>
        <dbReference type="Proteomes" id="UP000290958"/>
    </source>
</evidence>
<sequence length="210" mass="22305">MMGWAIFALLAALVATGLILARMPRMVWELVGSALLLGAAGYAWQGSPSLKGDPRTAAQNTARYDEDLAKLRNAFSGTDNKAAPWITMSDGLARQGDYTDATNALVAGVKAEPDNANLWVALGNMLIYKADGALSPAARFSYAEAQRLAPKSSAAPYFYGLARAQAGEYDAARALWAGLQARVPPQTPLYAMLSANIAQLDRLLAGQGRQ</sequence>
<dbReference type="RefSeq" id="WP_129404806.1">
    <property type="nucleotide sequence ID" value="NZ_SBKP01000012.1"/>
</dbReference>
<name>A0A4Q1KF48_9SPHN</name>